<evidence type="ECO:0000259" key="3">
    <source>
        <dbReference type="Pfam" id="PF10551"/>
    </source>
</evidence>
<proteinExistence type="inferred from homology"/>
<dbReference type="GO" id="GO:0006355">
    <property type="term" value="P:regulation of DNA-templated transcription"/>
    <property type="evidence" value="ECO:0007669"/>
    <property type="project" value="UniProtKB-UniRule"/>
</dbReference>
<name>A0A2N9GZP0_FAGSY</name>
<dbReference type="PANTHER" id="PTHR31669:SF283">
    <property type="entry name" value="PROTEIN FAR1-RELATED SEQUENCE"/>
    <property type="match status" value="1"/>
</dbReference>
<dbReference type="Pfam" id="PF10551">
    <property type="entry name" value="MULE"/>
    <property type="match status" value="1"/>
</dbReference>
<keyword evidence="1" id="KW-0863">Zinc-finger</keyword>
<comment type="function">
    <text evidence="1">Putative transcription activator involved in regulating light control of development.</text>
</comment>
<keyword evidence="1" id="KW-0539">Nucleus</keyword>
<keyword evidence="1" id="KW-0862">Zinc</keyword>
<organism evidence="4">
    <name type="scientific">Fagus sylvatica</name>
    <name type="common">Beechnut</name>
    <dbReference type="NCBI Taxonomy" id="28930"/>
    <lineage>
        <taxon>Eukaryota</taxon>
        <taxon>Viridiplantae</taxon>
        <taxon>Streptophyta</taxon>
        <taxon>Embryophyta</taxon>
        <taxon>Tracheophyta</taxon>
        <taxon>Spermatophyta</taxon>
        <taxon>Magnoliopsida</taxon>
        <taxon>eudicotyledons</taxon>
        <taxon>Gunneridae</taxon>
        <taxon>Pentapetalae</taxon>
        <taxon>rosids</taxon>
        <taxon>fabids</taxon>
        <taxon>Fagales</taxon>
        <taxon>Fagaceae</taxon>
        <taxon>Fagus</taxon>
    </lineage>
</organism>
<dbReference type="EMBL" id="OIVN01002604">
    <property type="protein sequence ID" value="SPD05013.1"/>
    <property type="molecule type" value="Genomic_DNA"/>
</dbReference>
<evidence type="ECO:0000256" key="1">
    <source>
        <dbReference type="RuleBase" id="RU367018"/>
    </source>
</evidence>
<dbReference type="PANTHER" id="PTHR31669">
    <property type="entry name" value="PROTEIN FAR1-RELATED SEQUENCE 10-RELATED"/>
    <property type="match status" value="1"/>
</dbReference>
<feature type="domain" description="MULE transposase" evidence="3">
    <location>
        <begin position="5"/>
        <end position="39"/>
    </location>
</feature>
<sequence>MCDIAPKAIITDQCQAMRRAIEIVFPETIHRWCIWHITMKLPVKLAGLEAYQDIKHYLLKAVHDSMTVEEFEEKWNHTITLHHLEENEWLAKLYEERERWVPAFLNSNFFAGMSSTQRSESMNAFFDGYVHSSTTLKVFVEQFKKAMRNKVEKEILSDFECFKGKLECSSSSPMEKQFQEATPMRFLSGGILCRHALFVLSQQRVTILPDRYEKLHRLAVGVLEIGAESVENFNVVEKLLIDLKDNFSRSCGKQPSSQRKNSVGAAPDVVRTEVVRSPTVVKRKGRPRMKRLKSSMEEAVSKPKKKRNNAVARNLAHSTSTTGVGGSAYGDCSTSNMEYPVSMPHSMMELYT</sequence>
<dbReference type="AlphaFoldDB" id="A0A2N9GZP0"/>
<dbReference type="InterPro" id="IPR031052">
    <property type="entry name" value="FHY3/FAR1"/>
</dbReference>
<feature type="region of interest" description="Disordered" evidence="2">
    <location>
        <begin position="284"/>
        <end position="311"/>
    </location>
</feature>
<comment type="subcellular location">
    <subcellularLocation>
        <location evidence="1">Nucleus</location>
    </subcellularLocation>
</comment>
<dbReference type="GO" id="GO:0005634">
    <property type="term" value="C:nucleus"/>
    <property type="evidence" value="ECO:0007669"/>
    <property type="project" value="UniProtKB-SubCell"/>
</dbReference>
<evidence type="ECO:0000256" key="2">
    <source>
        <dbReference type="SAM" id="MobiDB-lite"/>
    </source>
</evidence>
<gene>
    <name evidence="4" type="ORF">FSB_LOCUS32895</name>
</gene>
<evidence type="ECO:0000313" key="4">
    <source>
        <dbReference type="EMBL" id="SPD05013.1"/>
    </source>
</evidence>
<dbReference type="GO" id="GO:0008270">
    <property type="term" value="F:zinc ion binding"/>
    <property type="evidence" value="ECO:0007669"/>
    <property type="project" value="UniProtKB-UniRule"/>
</dbReference>
<comment type="similarity">
    <text evidence="1">Belongs to the FHY3/FAR1 family.</text>
</comment>
<dbReference type="InterPro" id="IPR018289">
    <property type="entry name" value="MULE_transposase_dom"/>
</dbReference>
<protein>
    <recommendedName>
        <fullName evidence="1">Protein FAR1-RELATED SEQUENCE</fullName>
    </recommendedName>
</protein>
<keyword evidence="1" id="KW-0479">Metal-binding</keyword>
<reference evidence="4" key="1">
    <citation type="submission" date="2018-02" db="EMBL/GenBank/DDBJ databases">
        <authorList>
            <person name="Cohen D.B."/>
            <person name="Kent A.D."/>
        </authorList>
    </citation>
    <scope>NUCLEOTIDE SEQUENCE</scope>
</reference>
<accession>A0A2N9GZP0</accession>
<feature type="compositionally biased region" description="Basic residues" evidence="2">
    <location>
        <begin position="284"/>
        <end position="293"/>
    </location>
</feature>